<dbReference type="Gene3D" id="1.10.260.40">
    <property type="entry name" value="lambda repressor-like DNA-binding domains"/>
    <property type="match status" value="1"/>
</dbReference>
<dbReference type="PANTHER" id="PTHR46797">
    <property type="entry name" value="HTH-TYPE TRANSCRIPTIONAL REGULATOR"/>
    <property type="match status" value="1"/>
</dbReference>
<dbReference type="PANTHER" id="PTHR46797:SF1">
    <property type="entry name" value="METHYLPHOSPHONATE SYNTHASE"/>
    <property type="match status" value="1"/>
</dbReference>
<dbReference type="InterPro" id="IPR001387">
    <property type="entry name" value="Cro/C1-type_HTH"/>
</dbReference>
<evidence type="ECO:0000256" key="1">
    <source>
        <dbReference type="ARBA" id="ARBA00023125"/>
    </source>
</evidence>
<organism evidence="3 4">
    <name type="scientific">Catellatospora bangladeshensis</name>
    <dbReference type="NCBI Taxonomy" id="310355"/>
    <lineage>
        <taxon>Bacteria</taxon>
        <taxon>Bacillati</taxon>
        <taxon>Actinomycetota</taxon>
        <taxon>Actinomycetes</taxon>
        <taxon>Micromonosporales</taxon>
        <taxon>Micromonosporaceae</taxon>
        <taxon>Catellatospora</taxon>
    </lineage>
</organism>
<sequence>MTTSERAPGEGDLADLLQQPRFGRQLRAFRLERGLSQAEVADAQISTAYLSRLESGARQPTVKVFEYLLERLGLTAAAFRPAGRDQLSTLLATVASSDTGTVDAAELARSLQQARSADPATRWQALWLLSRAQDQAAQREDELVTLRELVALSEGLDAPELRVRSLNQLARCLRATGDLVSAQEAAAASFAAAQQLPVAEQARPLMTLVSTEAEMGRTPDALAHAAELEELVAGARGTLAVEALWAAAAVRIRAGGSAEAVRLMEQALRQLDSQDHLLLWLRLRLAAASLYLQTNPSDPARAEHWLAEAEPALRLVGQVLQRAEFGMLRAIAAFQRDDLAGAEQACADLEGIEHHLTFRDLLRVRILRNRILLRHGRTAEAVDGLRELATAAQHAAIADLTAEIWQTIAEALMSRPSPP</sequence>
<dbReference type="GO" id="GO:0003677">
    <property type="term" value="F:DNA binding"/>
    <property type="evidence" value="ECO:0007669"/>
    <property type="project" value="UniProtKB-KW"/>
</dbReference>
<evidence type="ECO:0000313" key="3">
    <source>
        <dbReference type="EMBL" id="GIF84370.1"/>
    </source>
</evidence>
<proteinExistence type="predicted"/>
<feature type="domain" description="HTH cro/C1-type" evidence="2">
    <location>
        <begin position="26"/>
        <end position="79"/>
    </location>
</feature>
<keyword evidence="4" id="KW-1185">Reference proteome</keyword>
<dbReference type="AlphaFoldDB" id="A0A8J3NKE7"/>
<evidence type="ECO:0000313" key="4">
    <source>
        <dbReference type="Proteomes" id="UP000601223"/>
    </source>
</evidence>
<comment type="caution">
    <text evidence="3">The sequence shown here is derived from an EMBL/GenBank/DDBJ whole genome shotgun (WGS) entry which is preliminary data.</text>
</comment>
<dbReference type="CDD" id="cd00093">
    <property type="entry name" value="HTH_XRE"/>
    <property type="match status" value="1"/>
</dbReference>
<accession>A0A8J3NKE7</accession>
<dbReference type="SMART" id="SM00530">
    <property type="entry name" value="HTH_XRE"/>
    <property type="match status" value="1"/>
</dbReference>
<keyword evidence="1" id="KW-0238">DNA-binding</keyword>
<name>A0A8J3NKE7_9ACTN</name>
<dbReference type="Pfam" id="PF13560">
    <property type="entry name" value="HTH_31"/>
    <property type="match status" value="1"/>
</dbReference>
<dbReference type="InterPro" id="IPR050807">
    <property type="entry name" value="TransReg_Diox_bact_type"/>
</dbReference>
<dbReference type="RefSeq" id="WP_203752579.1">
    <property type="nucleotide sequence ID" value="NZ_BONF01000037.1"/>
</dbReference>
<dbReference type="PROSITE" id="PS50943">
    <property type="entry name" value="HTH_CROC1"/>
    <property type="match status" value="1"/>
</dbReference>
<dbReference type="SUPFAM" id="SSF47413">
    <property type="entry name" value="lambda repressor-like DNA-binding domains"/>
    <property type="match status" value="1"/>
</dbReference>
<dbReference type="GO" id="GO:0003700">
    <property type="term" value="F:DNA-binding transcription factor activity"/>
    <property type="evidence" value="ECO:0007669"/>
    <property type="project" value="TreeGrafter"/>
</dbReference>
<dbReference type="InterPro" id="IPR010982">
    <property type="entry name" value="Lambda_DNA-bd_dom_sf"/>
</dbReference>
<evidence type="ECO:0000259" key="2">
    <source>
        <dbReference type="PROSITE" id="PS50943"/>
    </source>
</evidence>
<reference evidence="3 4" key="1">
    <citation type="submission" date="2021-01" db="EMBL/GenBank/DDBJ databases">
        <title>Whole genome shotgun sequence of Catellatospora bangladeshensis NBRC 107357.</title>
        <authorList>
            <person name="Komaki H."/>
            <person name="Tamura T."/>
        </authorList>
    </citation>
    <scope>NUCLEOTIDE SEQUENCE [LARGE SCALE GENOMIC DNA]</scope>
    <source>
        <strain evidence="3 4">NBRC 107357</strain>
    </source>
</reference>
<dbReference type="GO" id="GO:0005829">
    <property type="term" value="C:cytosol"/>
    <property type="evidence" value="ECO:0007669"/>
    <property type="project" value="TreeGrafter"/>
</dbReference>
<dbReference type="EMBL" id="BONF01000037">
    <property type="protein sequence ID" value="GIF84370.1"/>
    <property type="molecule type" value="Genomic_DNA"/>
</dbReference>
<dbReference type="Proteomes" id="UP000601223">
    <property type="component" value="Unassembled WGS sequence"/>
</dbReference>
<gene>
    <name evidence="3" type="ORF">Cba03nite_57190</name>
</gene>
<protein>
    <recommendedName>
        <fullName evidence="2">HTH cro/C1-type domain-containing protein</fullName>
    </recommendedName>
</protein>